<dbReference type="AlphaFoldDB" id="G2P529"/>
<evidence type="ECO:0000256" key="1">
    <source>
        <dbReference type="SAM" id="MobiDB-lite"/>
    </source>
</evidence>
<feature type="region of interest" description="Disordered" evidence="1">
    <location>
        <begin position="158"/>
        <end position="216"/>
    </location>
</feature>
<dbReference type="HOGENOM" id="CLU_1189404_0_0_11"/>
<keyword evidence="3" id="KW-1185">Reference proteome</keyword>
<dbReference type="EMBL" id="CP002994">
    <property type="protein sequence ID" value="AEM84206.1"/>
    <property type="molecule type" value="Genomic_DNA"/>
</dbReference>
<organism evidence="2 3">
    <name type="scientific">Streptomyces violaceusniger (strain Tu 4113)</name>
    <dbReference type="NCBI Taxonomy" id="653045"/>
    <lineage>
        <taxon>Bacteria</taxon>
        <taxon>Bacillati</taxon>
        <taxon>Actinomycetota</taxon>
        <taxon>Actinomycetes</taxon>
        <taxon>Kitasatosporales</taxon>
        <taxon>Streptomycetaceae</taxon>
        <taxon>Streptomyces</taxon>
        <taxon>Streptomyces violaceusniger group</taxon>
    </lineage>
</organism>
<dbReference type="Proteomes" id="UP000008703">
    <property type="component" value="Chromosome"/>
</dbReference>
<gene>
    <name evidence="2" type="ORF">Strvi_4612</name>
</gene>
<accession>G2P529</accession>
<name>G2P529_STRV4</name>
<protein>
    <submittedName>
        <fullName evidence="2">Uncharacterized protein</fullName>
    </submittedName>
</protein>
<sequence>MRVLWGLLPGVPGAGTPARQCRSDSTEKACVLLCRVTQTQRVRSLVMVSTHLRRHAGEEPGRLTGAAHRRLADDSGAECASFTAAQPACSKGCLLPGTGRQGPICRRSHDSGGDGTAALHTEACVAKIVDAVCRLEAATDDDYGLVPRPDPALAAEFEEHSRSQEEVRGARPVLPLSTCRPSPPPPGDAGGGSTNPPTRLHGDAPPGLSTCAGLRWSGTFLGGQPGWIQQPSS</sequence>
<reference evidence="2" key="1">
    <citation type="submission" date="2011-08" db="EMBL/GenBank/DDBJ databases">
        <title>Complete sequence of chromosome of Streptomyces violaceusniger Tu 4113.</title>
        <authorList>
            <consortium name="US DOE Joint Genome Institute"/>
            <person name="Lucas S."/>
            <person name="Han J."/>
            <person name="Lapidus A."/>
            <person name="Cheng J.-F."/>
            <person name="Goodwin L."/>
            <person name="Pitluck S."/>
            <person name="Peters L."/>
            <person name="Ivanova N."/>
            <person name="Daligault H."/>
            <person name="Detter J.C."/>
            <person name="Han C."/>
            <person name="Tapia R."/>
            <person name="Land M."/>
            <person name="Hauser L."/>
            <person name="Kyrpides N."/>
            <person name="Ivanova N."/>
            <person name="Pagani I."/>
            <person name="Hagen A."/>
            <person name="Katz L."/>
            <person name="Fiedler H.-P."/>
            <person name="Keasling J."/>
            <person name="Fortman J."/>
            <person name="Woyke T."/>
        </authorList>
    </citation>
    <scope>NUCLEOTIDE SEQUENCE [LARGE SCALE GENOMIC DNA]</scope>
    <source>
        <strain evidence="2">Tu 4113</strain>
    </source>
</reference>
<proteinExistence type="predicted"/>
<evidence type="ECO:0000313" key="3">
    <source>
        <dbReference type="Proteomes" id="UP000008703"/>
    </source>
</evidence>
<feature type="compositionally biased region" description="Basic and acidic residues" evidence="1">
    <location>
        <begin position="158"/>
        <end position="169"/>
    </location>
</feature>
<dbReference type="KEGG" id="svl:Strvi_4612"/>
<evidence type="ECO:0000313" key="2">
    <source>
        <dbReference type="EMBL" id="AEM84206.1"/>
    </source>
</evidence>